<dbReference type="Pfam" id="PF02129">
    <property type="entry name" value="Peptidase_S15"/>
    <property type="match status" value="1"/>
</dbReference>
<dbReference type="InterPro" id="IPR000383">
    <property type="entry name" value="Xaa-Pro-like_dom"/>
</dbReference>
<dbReference type="Pfam" id="PF08530">
    <property type="entry name" value="PepX_C"/>
    <property type="match status" value="1"/>
</dbReference>
<dbReference type="InterPro" id="IPR013736">
    <property type="entry name" value="Xaa-Pro_dipept_C"/>
</dbReference>
<keyword evidence="1" id="KW-0378">Hydrolase</keyword>
<proteinExistence type="predicted"/>
<dbReference type="Gene3D" id="2.60.120.260">
    <property type="entry name" value="Galactose-binding domain-like"/>
    <property type="match status" value="1"/>
</dbReference>
<dbReference type="Proteomes" id="UP000238338">
    <property type="component" value="Unassembled WGS sequence"/>
</dbReference>
<dbReference type="PANTHER" id="PTHR43056">
    <property type="entry name" value="PEPTIDASE S9 PROLYL OLIGOPEPTIDASE"/>
    <property type="match status" value="1"/>
</dbReference>
<name>A0A2S8SBS6_9RHOB</name>
<dbReference type="SMART" id="SM00939">
    <property type="entry name" value="PepX_C"/>
    <property type="match status" value="1"/>
</dbReference>
<gene>
    <name evidence="3" type="ORF">LX70_00106</name>
</gene>
<dbReference type="RefSeq" id="WP_245884884.1">
    <property type="nucleotide sequence ID" value="NZ_PVEP01000001.1"/>
</dbReference>
<protein>
    <recommendedName>
        <fullName evidence="2">Xaa-Pro dipeptidyl-peptidase C-terminal domain-containing protein</fullName>
    </recommendedName>
</protein>
<dbReference type="Gene3D" id="3.40.50.1820">
    <property type="entry name" value="alpha/beta hydrolase"/>
    <property type="match status" value="2"/>
</dbReference>
<sequence length="663" mass="73836">MTDLPREIVEDPDMGIVLSDGCRLSARVWMPKDAGAHPVPAVLEYIPYRKRDGTLPRDELMHPYFATHGYAAVRVDMRGNGDSDGLMADEYTQQEMDDAVEVIAWLAKQSWCSGTVGMMGKSWGGFNCLQTAALRPPALKAVISVCSTTDRFADDIHFKGGCLLGENFGWGAVMLAYSSRPPDPALRDDWREEWTRRLEAEPFLAPVWAAKQARGAYWKHGSVGEDYGAIRAAVMSIGGWADNYMNTVAHLVENIQAPVKGIVGPWVHQYPHTAVPGPRIGFLQEALRWWDRWLKDAPNGAEDDPAYRAYMIHSEPPDASPAHRKGHWVAEADWPPSRARQEVWALGPEGRLGGRQEALHEVIATPQHLGLNAGEYFPMGLNAEMPGDQAGDDALSVSFDSAPLGGGMDLLGAPALRVTLSSDRPRAMLVARLCDVAPDGTSVRICHGILNLCHRDSREHPAPLRPGEEVTVDLVLDQCAYRLAPGHRLRIALSNSYFPFVWPSPEPVRLHLTAGELHLPVHEGSHGDEWTFPAPEMAAPWRHRVLTPDHAARRIEQDLLTGEWRLIVEEVGPECENLDHGLVTRESSHETWAIHPDDPTSARSEIRRRQELSRGDWRVETEVTAVMRGDAQALYFEAELIARANGEEVARRRWEDRVARQFV</sequence>
<evidence type="ECO:0000256" key="1">
    <source>
        <dbReference type="ARBA" id="ARBA00022801"/>
    </source>
</evidence>
<dbReference type="SUPFAM" id="SSF53474">
    <property type="entry name" value="alpha/beta-Hydrolases"/>
    <property type="match status" value="1"/>
</dbReference>
<dbReference type="InterPro" id="IPR008979">
    <property type="entry name" value="Galactose-bd-like_sf"/>
</dbReference>
<dbReference type="GO" id="GO:0008239">
    <property type="term" value="F:dipeptidyl-peptidase activity"/>
    <property type="evidence" value="ECO:0007669"/>
    <property type="project" value="InterPro"/>
</dbReference>
<comment type="caution">
    <text evidence="3">The sequence shown here is derived from an EMBL/GenBank/DDBJ whole genome shotgun (WGS) entry which is preliminary data.</text>
</comment>
<dbReference type="InterPro" id="IPR005674">
    <property type="entry name" value="CocE/Ser_esterase"/>
</dbReference>
<dbReference type="SUPFAM" id="SSF49785">
    <property type="entry name" value="Galactose-binding domain-like"/>
    <property type="match status" value="1"/>
</dbReference>
<dbReference type="EMBL" id="PVEP01000001">
    <property type="protein sequence ID" value="PQV58297.1"/>
    <property type="molecule type" value="Genomic_DNA"/>
</dbReference>
<evidence type="ECO:0000313" key="3">
    <source>
        <dbReference type="EMBL" id="PQV58297.1"/>
    </source>
</evidence>
<dbReference type="InterPro" id="IPR050585">
    <property type="entry name" value="Xaa-Pro_dipeptidyl-ppase/CocE"/>
</dbReference>
<evidence type="ECO:0000259" key="2">
    <source>
        <dbReference type="SMART" id="SM00939"/>
    </source>
</evidence>
<reference evidence="3 4" key="1">
    <citation type="submission" date="2018-02" db="EMBL/GenBank/DDBJ databases">
        <title>Genomic Encyclopedia of Archaeal and Bacterial Type Strains, Phase II (KMG-II): from individual species to whole genera.</title>
        <authorList>
            <person name="Goeker M."/>
        </authorList>
    </citation>
    <scope>NUCLEOTIDE SEQUENCE [LARGE SCALE GENOMIC DNA]</scope>
    <source>
        <strain evidence="3 4">DSM 18921</strain>
    </source>
</reference>
<accession>A0A2S8SBS6</accession>
<dbReference type="AlphaFoldDB" id="A0A2S8SBS6"/>
<dbReference type="InterPro" id="IPR029058">
    <property type="entry name" value="AB_hydrolase_fold"/>
</dbReference>
<feature type="domain" description="Xaa-Pro dipeptidyl-peptidase C-terminal" evidence="2">
    <location>
        <begin position="287"/>
        <end position="542"/>
    </location>
</feature>
<organism evidence="3 4">
    <name type="scientific">Albidovulum denitrificans</name>
    <dbReference type="NCBI Taxonomy" id="404881"/>
    <lineage>
        <taxon>Bacteria</taxon>
        <taxon>Pseudomonadati</taxon>
        <taxon>Pseudomonadota</taxon>
        <taxon>Alphaproteobacteria</taxon>
        <taxon>Rhodobacterales</taxon>
        <taxon>Paracoccaceae</taxon>
        <taxon>Albidovulum</taxon>
    </lineage>
</organism>
<keyword evidence="4" id="KW-1185">Reference proteome</keyword>
<evidence type="ECO:0000313" key="4">
    <source>
        <dbReference type="Proteomes" id="UP000238338"/>
    </source>
</evidence>
<dbReference type="NCBIfam" id="TIGR00976">
    <property type="entry name" value="CocE_NonD"/>
    <property type="match status" value="1"/>
</dbReference>
<dbReference type="PANTHER" id="PTHR43056:SF10">
    <property type="entry name" value="COCE_NOND FAMILY, PUTATIVE (AFU_ORTHOLOGUE AFUA_7G00600)-RELATED"/>
    <property type="match status" value="1"/>
</dbReference>